<evidence type="ECO:0000313" key="1">
    <source>
        <dbReference type="EMBL" id="RPD52678.1"/>
    </source>
</evidence>
<accession>A0A5C2RM26</accession>
<gene>
    <name evidence="1" type="ORF">L227DRAFT_617611</name>
</gene>
<dbReference type="Proteomes" id="UP000313359">
    <property type="component" value="Unassembled WGS sequence"/>
</dbReference>
<name>A0A5C2RM26_9APHY</name>
<dbReference type="AlphaFoldDB" id="A0A5C2RM26"/>
<evidence type="ECO:0000313" key="2">
    <source>
        <dbReference type="Proteomes" id="UP000313359"/>
    </source>
</evidence>
<reference evidence="1" key="1">
    <citation type="journal article" date="2018" name="Genome Biol. Evol.">
        <title>Genomics and development of Lentinus tigrinus, a white-rot wood-decaying mushroom with dimorphic fruiting bodies.</title>
        <authorList>
            <person name="Wu B."/>
            <person name="Xu Z."/>
            <person name="Knudson A."/>
            <person name="Carlson A."/>
            <person name="Chen N."/>
            <person name="Kovaka S."/>
            <person name="LaButti K."/>
            <person name="Lipzen A."/>
            <person name="Pennachio C."/>
            <person name="Riley R."/>
            <person name="Schakwitz W."/>
            <person name="Umezawa K."/>
            <person name="Ohm R.A."/>
            <person name="Grigoriev I.V."/>
            <person name="Nagy L.G."/>
            <person name="Gibbons J."/>
            <person name="Hibbett D."/>
        </authorList>
    </citation>
    <scope>NUCLEOTIDE SEQUENCE [LARGE SCALE GENOMIC DNA]</scope>
    <source>
        <strain evidence="1">ALCF2SS1-6</strain>
    </source>
</reference>
<organism evidence="1 2">
    <name type="scientific">Lentinus tigrinus ALCF2SS1-6</name>
    <dbReference type="NCBI Taxonomy" id="1328759"/>
    <lineage>
        <taxon>Eukaryota</taxon>
        <taxon>Fungi</taxon>
        <taxon>Dikarya</taxon>
        <taxon>Basidiomycota</taxon>
        <taxon>Agaricomycotina</taxon>
        <taxon>Agaricomycetes</taxon>
        <taxon>Polyporales</taxon>
        <taxon>Polyporaceae</taxon>
        <taxon>Lentinus</taxon>
    </lineage>
</organism>
<dbReference type="EMBL" id="ML122345">
    <property type="protein sequence ID" value="RPD52678.1"/>
    <property type="molecule type" value="Genomic_DNA"/>
</dbReference>
<proteinExistence type="predicted"/>
<sequence>MGHGTSAMMATLHEQSNRSFDILKEWPHDGKRFTSELAAHIDCFRREFKRSSPPSDPLACAANLLLTAPPVSPSHPVPGACNAEGDEILSDAPPANAVELDNFIAVFLLKMHPLDDQAYQAQVRSFLLILREENSRKPCSDTAFFEVYTHFTAAASLRTTTNFFFQYLEVSRAV</sequence>
<keyword evidence="2" id="KW-1185">Reference proteome</keyword>
<dbReference type="STRING" id="1328759.A0A5C2RM26"/>
<protein>
    <submittedName>
        <fullName evidence="1">Uncharacterized protein</fullName>
    </submittedName>
</protein>